<evidence type="ECO:0000313" key="2">
    <source>
        <dbReference type="EMBL" id="GAD54144.1"/>
    </source>
</evidence>
<reference evidence="2" key="1">
    <citation type="journal article" date="2013" name="Genome Announc.">
        <title>Draft Genome Sequence of Loktanella cinnabarina LL-001T, Isolated from Deep-Sea Floor Sediment.</title>
        <authorList>
            <person name="Nishi S."/>
            <person name="Tsubouchi T."/>
            <person name="Takaki Y."/>
            <person name="Koyanagi R."/>
            <person name="Satoh N."/>
            <person name="Maruyama T."/>
            <person name="Hatada Y."/>
        </authorList>
    </citation>
    <scope>NUCLEOTIDE SEQUENCE [LARGE SCALE GENOMIC DNA]</scope>
    <source>
        <strain evidence="2">LL-001</strain>
    </source>
</reference>
<proteinExistence type="predicted"/>
<keyword evidence="3" id="KW-1185">Reference proteome</keyword>
<protein>
    <submittedName>
        <fullName evidence="2">Uncharacterized protein</fullName>
    </submittedName>
</protein>
<keyword evidence="1" id="KW-1133">Transmembrane helix</keyword>
<sequence length="166" mass="16694">MMSQTLRKIPTTRGSLIGAEPVSHGDGLSWGAVLVGGLIGVALMVPLLLLWRGVAGALPAPGGLWPMLLPLPALIGAGWSAATLAGTARRRIAALHGVAVWALLLVIVTAAAIFAPETLQQVVPELVGAAPAGLGDPVLGTMALAGLFAAALGGIWGGPRRERGRA</sequence>
<organism evidence="2 3">
    <name type="scientific">Limimaricola cinnabarinus LL-001</name>
    <dbReference type="NCBI Taxonomy" id="1337093"/>
    <lineage>
        <taxon>Bacteria</taxon>
        <taxon>Pseudomonadati</taxon>
        <taxon>Pseudomonadota</taxon>
        <taxon>Alphaproteobacteria</taxon>
        <taxon>Rhodobacterales</taxon>
        <taxon>Paracoccaceae</taxon>
        <taxon>Limimaricola</taxon>
    </lineage>
</organism>
<feature type="transmembrane region" description="Helical" evidence="1">
    <location>
        <begin position="63"/>
        <end position="85"/>
    </location>
</feature>
<dbReference type="AlphaFoldDB" id="U3A8Z1"/>
<gene>
    <name evidence="2" type="ORF">MBELCI_0196</name>
</gene>
<keyword evidence="1" id="KW-0472">Membrane</keyword>
<feature type="transmembrane region" description="Helical" evidence="1">
    <location>
        <begin position="134"/>
        <end position="156"/>
    </location>
</feature>
<comment type="caution">
    <text evidence="2">The sequence shown here is derived from an EMBL/GenBank/DDBJ whole genome shotgun (WGS) entry which is preliminary data.</text>
</comment>
<keyword evidence="1" id="KW-0812">Transmembrane</keyword>
<evidence type="ECO:0000313" key="3">
    <source>
        <dbReference type="Proteomes" id="UP000016566"/>
    </source>
</evidence>
<dbReference type="Proteomes" id="UP000016566">
    <property type="component" value="Unassembled WGS sequence"/>
</dbReference>
<feature type="transmembrane region" description="Helical" evidence="1">
    <location>
        <begin position="92"/>
        <end position="114"/>
    </location>
</feature>
<feature type="transmembrane region" description="Helical" evidence="1">
    <location>
        <begin position="30"/>
        <end position="51"/>
    </location>
</feature>
<accession>U3A8Z1</accession>
<name>U3A8Z1_9RHOB</name>
<dbReference type="EMBL" id="BATB01000001">
    <property type="protein sequence ID" value="GAD54144.1"/>
    <property type="molecule type" value="Genomic_DNA"/>
</dbReference>
<evidence type="ECO:0000256" key="1">
    <source>
        <dbReference type="SAM" id="Phobius"/>
    </source>
</evidence>